<evidence type="ECO:0000313" key="14">
    <source>
        <dbReference type="EMBL" id="MBK4216804.1"/>
    </source>
</evidence>
<protein>
    <recommendedName>
        <fullName evidence="5">Homoserine dehydrogenase</fullName>
        <ecNumber evidence="4">1.1.1.3</ecNumber>
    </recommendedName>
</protein>
<sequence>MSGVERARQDMMGVQTVPVVKVAIAGFGGVGRATADLLLSRRRRYREHYGLDLRLVAACGSRSGLADPAGLEPDRLDTLTPGLTGPDFVTASGANILIEAGPSDYRTGGPGLAYLRTTLAAGIHGIVVSKGALVHSGGALRDMARQSGAVLRMSGAAAAALPTIDLIRHSLLGGTVLRVEGILNATTNFLLDAMIARGISFDEALREAQAGGFAEADPRNDTEGWDTAAKLLIIANFGLGLDLTMADLAVSGVQDVSPDDIAAWRREGLVPKLVGSLLRENGEMHGAVGIRTYPPDDPFALVSGKNKAIRITTDAMGETVAIGAGTEPLATAAAALKDLEHILIARYARS</sequence>
<evidence type="ECO:0000256" key="8">
    <source>
        <dbReference type="ARBA" id="ARBA00023002"/>
    </source>
</evidence>
<dbReference type="GO" id="GO:0050661">
    <property type="term" value="F:NADP binding"/>
    <property type="evidence" value="ECO:0007669"/>
    <property type="project" value="InterPro"/>
</dbReference>
<dbReference type="InterPro" id="IPR005106">
    <property type="entry name" value="Asp/hSer_DH_NAD-bd"/>
</dbReference>
<dbReference type="EC" id="1.1.1.3" evidence="4"/>
<name>A0A934SG50_9RHOB</name>
<evidence type="ECO:0000256" key="1">
    <source>
        <dbReference type="ARBA" id="ARBA00005056"/>
    </source>
</evidence>
<evidence type="ECO:0000256" key="4">
    <source>
        <dbReference type="ARBA" id="ARBA00013213"/>
    </source>
</evidence>
<feature type="domain" description="Homoserine dehydrogenase catalytic" evidence="12">
    <location>
        <begin position="162"/>
        <end position="339"/>
    </location>
</feature>
<accession>A0A934SG50</accession>
<keyword evidence="8" id="KW-0560">Oxidoreductase</keyword>
<evidence type="ECO:0000256" key="2">
    <source>
        <dbReference type="ARBA" id="ARBA00005062"/>
    </source>
</evidence>
<dbReference type="GO" id="GO:0009086">
    <property type="term" value="P:methionine biosynthetic process"/>
    <property type="evidence" value="ECO:0007669"/>
    <property type="project" value="UniProtKB-KW"/>
</dbReference>
<dbReference type="PANTHER" id="PTHR43331:SF1">
    <property type="entry name" value="HOMOSERINE DEHYDROGENASE"/>
    <property type="match status" value="1"/>
</dbReference>
<evidence type="ECO:0000313" key="15">
    <source>
        <dbReference type="Proteomes" id="UP000640485"/>
    </source>
</evidence>
<evidence type="ECO:0000256" key="9">
    <source>
        <dbReference type="ARBA" id="ARBA00023167"/>
    </source>
</evidence>
<feature type="domain" description="Aspartate/homoserine dehydrogenase NAD-binding" evidence="13">
    <location>
        <begin position="26"/>
        <end position="150"/>
    </location>
</feature>
<dbReference type="SUPFAM" id="SSF51735">
    <property type="entry name" value="NAD(P)-binding Rossmann-fold domains"/>
    <property type="match status" value="1"/>
</dbReference>
<keyword evidence="7" id="KW-0791">Threonine biosynthesis</keyword>
<dbReference type="PIRSF" id="PIRSF036497">
    <property type="entry name" value="HDH_short"/>
    <property type="match status" value="1"/>
</dbReference>
<feature type="binding site" evidence="11">
    <location>
        <position position="215"/>
    </location>
    <ligand>
        <name>L-homoserine</name>
        <dbReference type="ChEBI" id="CHEBI:57476"/>
    </ligand>
</feature>
<dbReference type="SUPFAM" id="SSF55347">
    <property type="entry name" value="Glyceraldehyde-3-phosphate dehydrogenase-like, C-terminal domain"/>
    <property type="match status" value="1"/>
</dbReference>
<dbReference type="GO" id="GO:0009088">
    <property type="term" value="P:threonine biosynthetic process"/>
    <property type="evidence" value="ECO:0007669"/>
    <property type="project" value="UniProtKB-KW"/>
</dbReference>
<dbReference type="InterPro" id="IPR036291">
    <property type="entry name" value="NAD(P)-bd_dom_sf"/>
</dbReference>
<feature type="active site" description="Proton donor" evidence="10">
    <location>
        <position position="230"/>
    </location>
</feature>
<evidence type="ECO:0000256" key="7">
    <source>
        <dbReference type="ARBA" id="ARBA00022697"/>
    </source>
</evidence>
<keyword evidence="6" id="KW-0028">Amino-acid biosynthesis</keyword>
<dbReference type="InterPro" id="IPR001342">
    <property type="entry name" value="HDH_cat"/>
</dbReference>
<dbReference type="GO" id="GO:0004412">
    <property type="term" value="F:homoserine dehydrogenase activity"/>
    <property type="evidence" value="ECO:0007669"/>
    <property type="project" value="UniProtKB-EC"/>
</dbReference>
<organism evidence="14 15">
    <name type="scientific">Paracoccus caeni</name>
    <dbReference type="NCBI Taxonomy" id="657651"/>
    <lineage>
        <taxon>Bacteria</taxon>
        <taxon>Pseudomonadati</taxon>
        <taxon>Pseudomonadota</taxon>
        <taxon>Alphaproteobacteria</taxon>
        <taxon>Rhodobacterales</taxon>
        <taxon>Paracoccaceae</taxon>
        <taxon>Paracoccus</taxon>
    </lineage>
</organism>
<dbReference type="FunFam" id="3.30.360.10:FF:000005">
    <property type="entry name" value="Homoserine dehydrogenase"/>
    <property type="match status" value="1"/>
</dbReference>
<evidence type="ECO:0000256" key="11">
    <source>
        <dbReference type="PIRSR" id="PIRSR036497-2"/>
    </source>
</evidence>
<dbReference type="Gene3D" id="3.30.360.10">
    <property type="entry name" value="Dihydrodipicolinate Reductase, domain 2"/>
    <property type="match status" value="1"/>
</dbReference>
<dbReference type="AlphaFoldDB" id="A0A934SG50"/>
<reference evidence="14" key="1">
    <citation type="submission" date="2021-01" db="EMBL/GenBank/DDBJ databases">
        <title>Paracoccus amoyensis sp. nov., isolated from the surface seawater along the coast of Xiamen Island, China.</title>
        <authorList>
            <person name="Lyu L."/>
        </authorList>
    </citation>
    <scope>NUCLEOTIDE SEQUENCE</scope>
    <source>
        <strain evidence="14">MJ17</strain>
    </source>
</reference>
<comment type="pathway">
    <text evidence="2">Amino-acid biosynthesis; L-methionine biosynthesis via de novo pathway; L-homoserine from L-aspartate: step 3/3.</text>
</comment>
<proteinExistence type="inferred from homology"/>
<evidence type="ECO:0000256" key="6">
    <source>
        <dbReference type="ARBA" id="ARBA00022605"/>
    </source>
</evidence>
<feature type="binding site" evidence="11">
    <location>
        <begin position="26"/>
        <end position="31"/>
    </location>
    <ligand>
        <name>NADP(+)</name>
        <dbReference type="ChEBI" id="CHEBI:58349"/>
    </ligand>
</feature>
<comment type="pathway">
    <text evidence="1">Amino-acid biosynthesis; L-threonine biosynthesis; L-threonine from L-aspartate: step 3/5.</text>
</comment>
<dbReference type="PANTHER" id="PTHR43331">
    <property type="entry name" value="HOMOSERINE DEHYDROGENASE"/>
    <property type="match status" value="1"/>
</dbReference>
<keyword evidence="11" id="KW-0521">NADP</keyword>
<keyword evidence="9" id="KW-0486">Methionine biosynthesis</keyword>
<dbReference type="EMBL" id="JAEPRQ010000004">
    <property type="protein sequence ID" value="MBK4216804.1"/>
    <property type="molecule type" value="Genomic_DNA"/>
</dbReference>
<evidence type="ECO:0000256" key="3">
    <source>
        <dbReference type="ARBA" id="ARBA00006753"/>
    </source>
</evidence>
<evidence type="ECO:0000259" key="13">
    <source>
        <dbReference type="Pfam" id="PF03447"/>
    </source>
</evidence>
<feature type="binding site" evidence="11">
    <location>
        <position position="130"/>
    </location>
    <ligand>
        <name>NADPH</name>
        <dbReference type="ChEBI" id="CHEBI:57783"/>
    </ligand>
</feature>
<dbReference type="Pfam" id="PF03447">
    <property type="entry name" value="NAD_binding_3"/>
    <property type="match status" value="1"/>
</dbReference>
<gene>
    <name evidence="14" type="ORF">JJJ17_12775</name>
</gene>
<evidence type="ECO:0000259" key="12">
    <source>
        <dbReference type="Pfam" id="PF00742"/>
    </source>
</evidence>
<dbReference type="InterPro" id="IPR022697">
    <property type="entry name" value="HDH_short"/>
</dbReference>
<comment type="similarity">
    <text evidence="3">Belongs to the homoserine dehydrogenase family.</text>
</comment>
<evidence type="ECO:0000256" key="5">
    <source>
        <dbReference type="ARBA" id="ARBA00013376"/>
    </source>
</evidence>
<evidence type="ECO:0000256" key="10">
    <source>
        <dbReference type="PIRSR" id="PIRSR036497-1"/>
    </source>
</evidence>
<keyword evidence="15" id="KW-1185">Reference proteome</keyword>
<comment type="caution">
    <text evidence="14">The sequence shown here is derived from an EMBL/GenBank/DDBJ whole genome shotgun (WGS) entry which is preliminary data.</text>
</comment>
<dbReference type="Gene3D" id="3.40.50.720">
    <property type="entry name" value="NAD(P)-binding Rossmann-like Domain"/>
    <property type="match status" value="1"/>
</dbReference>
<dbReference type="Proteomes" id="UP000640485">
    <property type="component" value="Unassembled WGS sequence"/>
</dbReference>
<dbReference type="Pfam" id="PF00742">
    <property type="entry name" value="Homoserine_dh"/>
    <property type="match status" value="1"/>
</dbReference>